<gene>
    <name evidence="2" type="ORF">GCM10020369_53680</name>
</gene>
<dbReference type="EMBL" id="BAAAYN010000037">
    <property type="protein sequence ID" value="GAA3392346.1"/>
    <property type="molecule type" value="Genomic_DNA"/>
</dbReference>
<keyword evidence="1" id="KW-0472">Membrane</keyword>
<name>A0ABP6T5W7_9ACTN</name>
<dbReference type="Proteomes" id="UP001501676">
    <property type="component" value="Unassembled WGS sequence"/>
</dbReference>
<proteinExistence type="predicted"/>
<evidence type="ECO:0000313" key="3">
    <source>
        <dbReference type="Proteomes" id="UP001501676"/>
    </source>
</evidence>
<evidence type="ECO:0000256" key="1">
    <source>
        <dbReference type="SAM" id="Phobius"/>
    </source>
</evidence>
<feature type="transmembrane region" description="Helical" evidence="1">
    <location>
        <begin position="185"/>
        <end position="204"/>
    </location>
</feature>
<keyword evidence="1" id="KW-0812">Transmembrane</keyword>
<dbReference type="SUPFAM" id="SSF53474">
    <property type="entry name" value="alpha/beta-Hydrolases"/>
    <property type="match status" value="1"/>
</dbReference>
<feature type="transmembrane region" description="Helical" evidence="1">
    <location>
        <begin position="216"/>
        <end position="239"/>
    </location>
</feature>
<keyword evidence="3" id="KW-1185">Reference proteome</keyword>
<feature type="transmembrane region" description="Helical" evidence="1">
    <location>
        <begin position="251"/>
        <end position="274"/>
    </location>
</feature>
<organism evidence="2 3">
    <name type="scientific">Cryptosporangium minutisporangium</name>
    <dbReference type="NCBI Taxonomy" id="113569"/>
    <lineage>
        <taxon>Bacteria</taxon>
        <taxon>Bacillati</taxon>
        <taxon>Actinomycetota</taxon>
        <taxon>Actinomycetes</taxon>
        <taxon>Cryptosporangiales</taxon>
        <taxon>Cryptosporangiaceae</taxon>
        <taxon>Cryptosporangium</taxon>
    </lineage>
</organism>
<accession>A0ABP6T5W7</accession>
<evidence type="ECO:0000313" key="2">
    <source>
        <dbReference type="EMBL" id="GAA3392346.1"/>
    </source>
</evidence>
<feature type="transmembrane region" description="Helical" evidence="1">
    <location>
        <begin position="286"/>
        <end position="307"/>
    </location>
</feature>
<dbReference type="InterPro" id="IPR029058">
    <property type="entry name" value="AB_hydrolase_fold"/>
</dbReference>
<comment type="caution">
    <text evidence="2">The sequence shown here is derived from an EMBL/GenBank/DDBJ whole genome shotgun (WGS) entry which is preliminary data.</text>
</comment>
<sequence>MSEGAFVAPIAAGRSTDIAFVITVGAVGVTPAEQTAWQYGEYLEHTGVTGHLARTMQTTVLGTAIDAGLFAEADFDPVPYWERVRQPVLAQWGEFDQDAVPAKSSRLIRAALDRGGNPQHSVRIVPSVNHNLHTTADSGFDRLATLPSDYGDAEVAWIDDPSRPPTGVALASESAGPDPRDHGTIWAPIAAAVILLCALAFGVLRGGRSPRAFRWLAVLAPVTILWTLGYQFFLLVTAGKVTGPVVAGAPVAWLVAQLLAVAATVAAVAVAVAFRNPQTIGAVGRVRTGFLAVGGALFVPWAVYWGLFWI</sequence>
<keyword evidence="1" id="KW-1133">Transmembrane helix</keyword>
<protein>
    <submittedName>
        <fullName evidence="2">Uncharacterized protein</fullName>
    </submittedName>
</protein>
<dbReference type="Gene3D" id="3.40.50.1820">
    <property type="entry name" value="alpha/beta hydrolase"/>
    <property type="match status" value="1"/>
</dbReference>
<reference evidence="3" key="1">
    <citation type="journal article" date="2019" name="Int. J. Syst. Evol. Microbiol.">
        <title>The Global Catalogue of Microorganisms (GCM) 10K type strain sequencing project: providing services to taxonomists for standard genome sequencing and annotation.</title>
        <authorList>
            <consortium name="The Broad Institute Genomics Platform"/>
            <consortium name="The Broad Institute Genome Sequencing Center for Infectious Disease"/>
            <person name="Wu L."/>
            <person name="Ma J."/>
        </authorList>
    </citation>
    <scope>NUCLEOTIDE SEQUENCE [LARGE SCALE GENOMIC DNA]</scope>
    <source>
        <strain evidence="3">JCM 9458</strain>
    </source>
</reference>